<keyword evidence="2" id="KW-1185">Reference proteome</keyword>
<dbReference type="OrthoDB" id="9831078at2"/>
<dbReference type="RefSeq" id="WP_110795949.1">
    <property type="nucleotide sequence ID" value="NZ_KZ826484.1"/>
</dbReference>
<comment type="caution">
    <text evidence="1">The sequence shown here is derived from an EMBL/GenBank/DDBJ whole genome shotgun (WGS) entry which is preliminary data.</text>
</comment>
<gene>
    <name evidence="1" type="ORF">DI396_09380</name>
</gene>
<dbReference type="AlphaFoldDB" id="A0A2V4MLT6"/>
<name>A0A2V4MLT6_9RHOB</name>
<reference evidence="1 2" key="1">
    <citation type="submission" date="2018-05" db="EMBL/GenBank/DDBJ databases">
        <title>Oceanovita maritima gen. nov., sp. nov., a marine bacterium in the family Rhodobacteraceae isolated from surface seawater of Lundu port Xiamen, China.</title>
        <authorList>
            <person name="Hetharua B.H."/>
            <person name="Min D."/>
            <person name="Liao H."/>
            <person name="Tian Y."/>
        </authorList>
    </citation>
    <scope>NUCLEOTIDE SEQUENCE [LARGE SCALE GENOMIC DNA]</scope>
    <source>
        <strain evidence="1 2">FSX-11</strain>
    </source>
</reference>
<sequence>MGHLSVKKDDIDSINKHYEECKKAQEPYVICKRRRTKADVDFDYISFDKPVDNILKDNREEIVSKAIEIFNNHSSKGAKRNVSACLISFSNLEVNQAEQAASEVFHMISEVVNRSR</sequence>
<evidence type="ECO:0000313" key="2">
    <source>
        <dbReference type="Proteomes" id="UP000248012"/>
    </source>
</evidence>
<dbReference type="Proteomes" id="UP000248012">
    <property type="component" value="Unassembled WGS sequence"/>
</dbReference>
<evidence type="ECO:0000313" key="1">
    <source>
        <dbReference type="EMBL" id="PYC47641.1"/>
    </source>
</evidence>
<organism evidence="1 2">
    <name type="scientific">Litorivita pollutaquae</name>
    <dbReference type="NCBI Taxonomy" id="2200892"/>
    <lineage>
        <taxon>Bacteria</taxon>
        <taxon>Pseudomonadati</taxon>
        <taxon>Pseudomonadota</taxon>
        <taxon>Alphaproteobacteria</taxon>
        <taxon>Rhodobacterales</taxon>
        <taxon>Paracoccaceae</taxon>
        <taxon>Litorivita</taxon>
    </lineage>
</organism>
<dbReference type="EMBL" id="QFVT01000005">
    <property type="protein sequence ID" value="PYC47641.1"/>
    <property type="molecule type" value="Genomic_DNA"/>
</dbReference>
<proteinExistence type="predicted"/>
<protein>
    <submittedName>
        <fullName evidence="1">Uncharacterized protein</fullName>
    </submittedName>
</protein>
<accession>A0A2V4MLT6</accession>